<evidence type="ECO:0000313" key="14">
    <source>
        <dbReference type="Proteomes" id="UP001218362"/>
    </source>
</evidence>
<dbReference type="Pfam" id="PF00486">
    <property type="entry name" value="Trans_reg_C"/>
    <property type="match status" value="1"/>
</dbReference>
<dbReference type="AlphaFoldDB" id="A0AAJ5X4X0"/>
<feature type="modified residue" description="4-aspartylphosphate" evidence="9">
    <location>
        <position position="82"/>
    </location>
</feature>
<dbReference type="InterPro" id="IPR011006">
    <property type="entry name" value="CheY-like_superfamily"/>
</dbReference>
<feature type="DNA-binding region" description="OmpR/PhoB-type" evidence="10">
    <location>
        <begin position="160"/>
        <end position="258"/>
    </location>
</feature>
<dbReference type="GO" id="GO:0000156">
    <property type="term" value="F:phosphorelay response regulator activity"/>
    <property type="evidence" value="ECO:0007669"/>
    <property type="project" value="TreeGrafter"/>
</dbReference>
<accession>A0AAJ5X4X0</accession>
<dbReference type="SUPFAM" id="SSF52172">
    <property type="entry name" value="CheY-like"/>
    <property type="match status" value="1"/>
</dbReference>
<keyword evidence="4" id="KW-0902">Two-component regulatory system</keyword>
<name>A0AAJ5X4X0_9SPHN</name>
<dbReference type="GO" id="GO:0032993">
    <property type="term" value="C:protein-DNA complex"/>
    <property type="evidence" value="ECO:0007669"/>
    <property type="project" value="TreeGrafter"/>
</dbReference>
<proteinExistence type="predicted"/>
<dbReference type="GO" id="GO:0000976">
    <property type="term" value="F:transcription cis-regulatory region binding"/>
    <property type="evidence" value="ECO:0007669"/>
    <property type="project" value="TreeGrafter"/>
</dbReference>
<evidence type="ECO:0000256" key="7">
    <source>
        <dbReference type="ARBA" id="ARBA00023163"/>
    </source>
</evidence>
<dbReference type="InterPro" id="IPR001789">
    <property type="entry name" value="Sig_transdc_resp-reg_receiver"/>
</dbReference>
<protein>
    <recommendedName>
        <fullName evidence="8">Regulatory protein VirG</fullName>
    </recommendedName>
</protein>
<dbReference type="Gene3D" id="6.10.250.690">
    <property type="match status" value="1"/>
</dbReference>
<dbReference type="EMBL" id="CP119316">
    <property type="protein sequence ID" value="WEK46543.1"/>
    <property type="molecule type" value="Genomic_DNA"/>
</dbReference>
<dbReference type="KEGG" id="acob:P0Y56_16275"/>
<dbReference type="PANTHER" id="PTHR48111:SF4">
    <property type="entry name" value="DNA-BINDING DUAL TRANSCRIPTIONAL REGULATOR OMPR"/>
    <property type="match status" value="1"/>
</dbReference>
<feature type="domain" description="OmpR/PhoB-type" evidence="12">
    <location>
        <begin position="160"/>
        <end position="258"/>
    </location>
</feature>
<evidence type="ECO:0000256" key="3">
    <source>
        <dbReference type="ARBA" id="ARBA00022553"/>
    </source>
</evidence>
<dbReference type="InterPro" id="IPR036388">
    <property type="entry name" value="WH-like_DNA-bd_sf"/>
</dbReference>
<dbReference type="CDD" id="cd00383">
    <property type="entry name" value="trans_reg_C"/>
    <property type="match status" value="1"/>
</dbReference>
<dbReference type="GO" id="GO:0005829">
    <property type="term" value="C:cytosol"/>
    <property type="evidence" value="ECO:0007669"/>
    <property type="project" value="TreeGrafter"/>
</dbReference>
<gene>
    <name evidence="13" type="ORF">P0Y56_16275</name>
</gene>
<dbReference type="PROSITE" id="PS50110">
    <property type="entry name" value="RESPONSE_REGULATORY"/>
    <property type="match status" value="1"/>
</dbReference>
<evidence type="ECO:0000259" key="11">
    <source>
        <dbReference type="PROSITE" id="PS50110"/>
    </source>
</evidence>
<dbReference type="FunFam" id="1.10.10.10:FF:000099">
    <property type="entry name" value="Two-component system response regulator TorR"/>
    <property type="match status" value="1"/>
</dbReference>
<dbReference type="InterPro" id="IPR001867">
    <property type="entry name" value="OmpR/PhoB-type_DNA-bd"/>
</dbReference>
<dbReference type="InterPro" id="IPR016032">
    <property type="entry name" value="Sig_transdc_resp-reg_C-effctor"/>
</dbReference>
<dbReference type="PANTHER" id="PTHR48111">
    <property type="entry name" value="REGULATOR OF RPOS"/>
    <property type="match status" value="1"/>
</dbReference>
<feature type="domain" description="Response regulatory" evidence="11">
    <location>
        <begin position="33"/>
        <end position="146"/>
    </location>
</feature>
<evidence type="ECO:0000256" key="4">
    <source>
        <dbReference type="ARBA" id="ARBA00023012"/>
    </source>
</evidence>
<keyword evidence="7" id="KW-0804">Transcription</keyword>
<dbReference type="PROSITE" id="PS51755">
    <property type="entry name" value="OMPR_PHOB"/>
    <property type="match status" value="1"/>
</dbReference>
<dbReference type="SMART" id="SM00862">
    <property type="entry name" value="Trans_reg_C"/>
    <property type="match status" value="1"/>
</dbReference>
<keyword evidence="6 10" id="KW-0238">DNA-binding</keyword>
<sequence>MLQTVSQDFSAAQLNSELHEVETAASRPDGRTRILVLDADRVFRSATGRFLADHGFLVFEADSAGGARELLAQHGADIVILDVKIPGEDGFAIARALSIQANVCVIIVSELGTEIDRIVGLEAGADDYLAKPASPRELLARIRAVRRRAGKAIQIEQPSSTCYRFAGWTLDVERRVLRDAQGNVTSLSEGEFSLLRTFVERPQRVLTRDQLLEYARGAHSDAYDRAIDTQISRLRRKLGIGNDELIRTIRNEGYMFVPKVTLR</sequence>
<dbReference type="Gene3D" id="3.40.50.2300">
    <property type="match status" value="1"/>
</dbReference>
<keyword evidence="3 9" id="KW-0597">Phosphoprotein</keyword>
<evidence type="ECO:0000256" key="9">
    <source>
        <dbReference type="PROSITE-ProRule" id="PRU00169"/>
    </source>
</evidence>
<evidence type="ECO:0000259" key="12">
    <source>
        <dbReference type="PROSITE" id="PS51755"/>
    </source>
</evidence>
<dbReference type="InterPro" id="IPR039420">
    <property type="entry name" value="WalR-like"/>
</dbReference>
<evidence type="ECO:0000313" key="13">
    <source>
        <dbReference type="EMBL" id="WEK46543.1"/>
    </source>
</evidence>
<evidence type="ECO:0000256" key="10">
    <source>
        <dbReference type="PROSITE-ProRule" id="PRU01091"/>
    </source>
</evidence>
<reference evidence="13" key="1">
    <citation type="submission" date="2023-03" db="EMBL/GenBank/DDBJ databases">
        <title>Andean soil-derived lignocellulolytic bacterial consortium as a source of novel taxa and putative plastic-active enzymes.</title>
        <authorList>
            <person name="Diaz-Garcia L."/>
            <person name="Chuvochina M."/>
            <person name="Feuerriegel G."/>
            <person name="Bunk B."/>
            <person name="Sproer C."/>
            <person name="Streit W.R."/>
            <person name="Rodriguez L.M."/>
            <person name="Overmann J."/>
            <person name="Jimenez D.J."/>
        </authorList>
    </citation>
    <scope>NUCLEOTIDE SEQUENCE</scope>
    <source>
        <strain evidence="13">MAG 26</strain>
    </source>
</reference>
<evidence type="ECO:0000256" key="5">
    <source>
        <dbReference type="ARBA" id="ARBA00023015"/>
    </source>
</evidence>
<dbReference type="GO" id="GO:0006355">
    <property type="term" value="P:regulation of DNA-templated transcription"/>
    <property type="evidence" value="ECO:0007669"/>
    <property type="project" value="InterPro"/>
</dbReference>
<dbReference type="Gene3D" id="1.10.10.10">
    <property type="entry name" value="Winged helix-like DNA-binding domain superfamily/Winged helix DNA-binding domain"/>
    <property type="match status" value="1"/>
</dbReference>
<dbReference type="Pfam" id="PF00072">
    <property type="entry name" value="Response_reg"/>
    <property type="match status" value="1"/>
</dbReference>
<keyword evidence="2" id="KW-0963">Cytoplasm</keyword>
<dbReference type="Proteomes" id="UP001218362">
    <property type="component" value="Chromosome"/>
</dbReference>
<keyword evidence="5" id="KW-0805">Transcription regulation</keyword>
<evidence type="ECO:0000256" key="6">
    <source>
        <dbReference type="ARBA" id="ARBA00023125"/>
    </source>
</evidence>
<evidence type="ECO:0000256" key="2">
    <source>
        <dbReference type="ARBA" id="ARBA00022490"/>
    </source>
</evidence>
<comment type="subcellular location">
    <subcellularLocation>
        <location evidence="1">Cytoplasm</location>
    </subcellularLocation>
</comment>
<evidence type="ECO:0000256" key="8">
    <source>
        <dbReference type="ARBA" id="ARBA00067337"/>
    </source>
</evidence>
<dbReference type="SUPFAM" id="SSF46894">
    <property type="entry name" value="C-terminal effector domain of the bipartite response regulators"/>
    <property type="match status" value="1"/>
</dbReference>
<organism evidence="13 14">
    <name type="scientific">Candidatus Andeanibacterium colombiense</name>
    <dbReference type="NCBI Taxonomy" id="3121345"/>
    <lineage>
        <taxon>Bacteria</taxon>
        <taxon>Pseudomonadati</taxon>
        <taxon>Pseudomonadota</taxon>
        <taxon>Alphaproteobacteria</taxon>
        <taxon>Sphingomonadales</taxon>
        <taxon>Sphingomonadaceae</taxon>
        <taxon>Candidatus Andeanibacterium</taxon>
    </lineage>
</organism>
<evidence type="ECO:0000256" key="1">
    <source>
        <dbReference type="ARBA" id="ARBA00004496"/>
    </source>
</evidence>
<dbReference type="SMART" id="SM00448">
    <property type="entry name" value="REC"/>
    <property type="match status" value="1"/>
</dbReference>